<dbReference type="RefSeq" id="WP_379288870.1">
    <property type="nucleotide sequence ID" value="NZ_JBHTIU010000042.1"/>
</dbReference>
<dbReference type="InterPro" id="IPR035093">
    <property type="entry name" value="RelE/ParE_toxin_dom_sf"/>
</dbReference>
<reference evidence="2" key="1">
    <citation type="journal article" date="2019" name="Int. J. Syst. Evol. Microbiol.">
        <title>The Global Catalogue of Microorganisms (GCM) 10K type strain sequencing project: providing services to taxonomists for standard genome sequencing and annotation.</title>
        <authorList>
            <consortium name="The Broad Institute Genomics Platform"/>
            <consortium name="The Broad Institute Genome Sequencing Center for Infectious Disease"/>
            <person name="Wu L."/>
            <person name="Ma J."/>
        </authorList>
    </citation>
    <scope>NUCLEOTIDE SEQUENCE [LARGE SCALE GENOMIC DNA]</scope>
    <source>
        <strain evidence="2">CCUG 57263</strain>
    </source>
</reference>
<protein>
    <submittedName>
        <fullName evidence="1">Type II toxin-antitoxin system RelE/ParE family toxin</fullName>
    </submittedName>
</protein>
<comment type="caution">
    <text evidence="1">The sequence shown here is derived from an EMBL/GenBank/DDBJ whole genome shotgun (WGS) entry which is preliminary data.</text>
</comment>
<name>A0ABW3DAP5_9BACL</name>
<proteinExistence type="predicted"/>
<dbReference type="EMBL" id="JBHTIU010000042">
    <property type="protein sequence ID" value="MFD0870265.1"/>
    <property type="molecule type" value="Genomic_DNA"/>
</dbReference>
<evidence type="ECO:0000313" key="1">
    <source>
        <dbReference type="EMBL" id="MFD0870265.1"/>
    </source>
</evidence>
<organism evidence="1 2">
    <name type="scientific">Paenibacillus residui</name>
    <dbReference type="NCBI Taxonomy" id="629724"/>
    <lineage>
        <taxon>Bacteria</taxon>
        <taxon>Bacillati</taxon>
        <taxon>Bacillota</taxon>
        <taxon>Bacilli</taxon>
        <taxon>Bacillales</taxon>
        <taxon>Paenibacillaceae</taxon>
        <taxon>Paenibacillus</taxon>
    </lineage>
</organism>
<sequence>MNKTYSVYWTQTALDELSGILAYPPDVKEKIFLDSFTRLLYTLTLTAKQIMTGELRGLWARLGLYQVILVFEVDEDEAIVWINGIKHKRENVYWKRKKT</sequence>
<accession>A0ABW3DAP5</accession>
<dbReference type="Proteomes" id="UP001597120">
    <property type="component" value="Unassembled WGS sequence"/>
</dbReference>
<keyword evidence="2" id="KW-1185">Reference proteome</keyword>
<dbReference type="Gene3D" id="3.30.2310.20">
    <property type="entry name" value="RelE-like"/>
    <property type="match status" value="1"/>
</dbReference>
<evidence type="ECO:0000313" key="2">
    <source>
        <dbReference type="Proteomes" id="UP001597120"/>
    </source>
</evidence>
<gene>
    <name evidence="1" type="ORF">ACFQ03_13975</name>
</gene>